<dbReference type="FunCoup" id="A0A1E5RHV2">
    <property type="interactions" value="756"/>
</dbReference>
<dbReference type="Proteomes" id="UP000095728">
    <property type="component" value="Unassembled WGS sequence"/>
</dbReference>
<dbReference type="GO" id="GO:0004674">
    <property type="term" value="F:protein serine/threonine kinase activity"/>
    <property type="evidence" value="ECO:0007669"/>
    <property type="project" value="UniProtKB-KW"/>
</dbReference>
<comment type="catalytic activity">
    <reaction evidence="8">
        <text>L-seryl-[protein] + ATP = O-phospho-L-seryl-[protein] + ADP + H(+)</text>
        <dbReference type="Rhea" id="RHEA:17989"/>
        <dbReference type="Rhea" id="RHEA-COMP:9863"/>
        <dbReference type="Rhea" id="RHEA-COMP:11604"/>
        <dbReference type="ChEBI" id="CHEBI:15378"/>
        <dbReference type="ChEBI" id="CHEBI:29999"/>
        <dbReference type="ChEBI" id="CHEBI:30616"/>
        <dbReference type="ChEBI" id="CHEBI:83421"/>
        <dbReference type="ChEBI" id="CHEBI:456216"/>
        <dbReference type="EC" id="2.7.11.1"/>
    </reaction>
</comment>
<gene>
    <name evidence="10" type="ORF">AWRI3579_g1643</name>
</gene>
<dbReference type="OrthoDB" id="248923at2759"/>
<evidence type="ECO:0000256" key="7">
    <source>
        <dbReference type="ARBA" id="ARBA00047899"/>
    </source>
</evidence>
<evidence type="ECO:0000256" key="6">
    <source>
        <dbReference type="ARBA" id="ARBA00022840"/>
    </source>
</evidence>
<evidence type="ECO:0000256" key="2">
    <source>
        <dbReference type="ARBA" id="ARBA00022527"/>
    </source>
</evidence>
<dbReference type="Pfam" id="PF00069">
    <property type="entry name" value="Pkinase"/>
    <property type="match status" value="1"/>
</dbReference>
<dbReference type="PROSITE" id="PS50011">
    <property type="entry name" value="PROTEIN_KINASE_DOM"/>
    <property type="match status" value="1"/>
</dbReference>
<evidence type="ECO:0000259" key="9">
    <source>
        <dbReference type="PROSITE" id="PS50011"/>
    </source>
</evidence>
<keyword evidence="11" id="KW-1185">Reference proteome</keyword>
<comment type="caution">
    <text evidence="10">The sequence shown here is derived from an EMBL/GenBank/DDBJ whole genome shotgun (WGS) entry which is preliminary data.</text>
</comment>
<reference evidence="11" key="1">
    <citation type="journal article" date="2016" name="Genome Announc.">
        <title>Genome sequences of three species of Hanseniaspora isolated from spontaneous wine fermentations.</title>
        <authorList>
            <person name="Sternes P.R."/>
            <person name="Lee D."/>
            <person name="Kutyna D.R."/>
            <person name="Borneman A.R."/>
        </authorList>
    </citation>
    <scope>NUCLEOTIDE SEQUENCE [LARGE SCALE GENOMIC DNA]</scope>
    <source>
        <strain evidence="11">AWRI3579</strain>
    </source>
</reference>
<evidence type="ECO:0000256" key="8">
    <source>
        <dbReference type="ARBA" id="ARBA00048679"/>
    </source>
</evidence>
<dbReference type="Gene3D" id="3.30.200.20">
    <property type="entry name" value="Phosphorylase Kinase, domain 1"/>
    <property type="match status" value="1"/>
</dbReference>
<dbReference type="InterPro" id="IPR050629">
    <property type="entry name" value="STE20/SPS1-PAK"/>
</dbReference>
<dbReference type="PANTHER" id="PTHR48012">
    <property type="entry name" value="STERILE20-LIKE KINASE, ISOFORM B-RELATED"/>
    <property type="match status" value="1"/>
</dbReference>
<keyword evidence="6" id="KW-0067">ATP-binding</keyword>
<evidence type="ECO:0000313" key="11">
    <source>
        <dbReference type="Proteomes" id="UP000095728"/>
    </source>
</evidence>
<dbReference type="InParanoid" id="A0A1E5RHV2"/>
<dbReference type="SUPFAM" id="SSF56112">
    <property type="entry name" value="Protein kinase-like (PK-like)"/>
    <property type="match status" value="1"/>
</dbReference>
<keyword evidence="5 10" id="KW-0418">Kinase</keyword>
<dbReference type="InterPro" id="IPR000719">
    <property type="entry name" value="Prot_kinase_dom"/>
</dbReference>
<sequence length="477" mass="53876">MDTDATESGFQPHKLSSNSKDYCLVSCIGRGSFGEVYKAIFKPTYVPSADGTISDDQFLAVKIIDMEESEDDIACIFTEVFFLANLKNNTNIVKYYKTFSIGSQLWIIMEYCGNGSCHGLMKKLPFDKFLNEKQISVIVKQILQGLQKLHYEQKVHRDIKLANVLISNSGAVKLTDFGVSAQIREKQQKLNTFVGSPNWMAPEVILNNFDKNYKKGYDEKIDIWSLGITVIELVEKRAPSPDKDVRKILQATIKRDPPTLNQCSRNISDSLKDFVNCCLQKDAEKRLSAEELLKHEFITKFAGCDEKGIVNDLLSSLLDHKGNNLEISANVFVDMSNNLTADSDELDKHNDTEFTFDSIDKSATGSFRQRANTFPNSAENHTPVSLQEEKPVEQSTIETSEQEKAAKLQSEPVGSYYYDKVVDVVFANVAKRCLNLDALNASQSLRALFRMTEKLQPGFSNVFVEELWLRIKSKQQE</sequence>
<accession>A0A1E5RHV2</accession>
<dbReference type="AlphaFoldDB" id="A0A1E5RHV2"/>
<evidence type="ECO:0000256" key="1">
    <source>
        <dbReference type="ARBA" id="ARBA00008874"/>
    </source>
</evidence>
<proteinExistence type="inferred from homology"/>
<dbReference type="PANTHER" id="PTHR48012:SF10">
    <property type="entry name" value="FI20177P1"/>
    <property type="match status" value="1"/>
</dbReference>
<keyword evidence="2" id="KW-0723">Serine/threonine-protein kinase</keyword>
<evidence type="ECO:0000256" key="4">
    <source>
        <dbReference type="ARBA" id="ARBA00022741"/>
    </source>
</evidence>
<comment type="catalytic activity">
    <reaction evidence="7">
        <text>L-threonyl-[protein] + ATP = O-phospho-L-threonyl-[protein] + ADP + H(+)</text>
        <dbReference type="Rhea" id="RHEA:46608"/>
        <dbReference type="Rhea" id="RHEA-COMP:11060"/>
        <dbReference type="Rhea" id="RHEA-COMP:11605"/>
        <dbReference type="ChEBI" id="CHEBI:15378"/>
        <dbReference type="ChEBI" id="CHEBI:30013"/>
        <dbReference type="ChEBI" id="CHEBI:30616"/>
        <dbReference type="ChEBI" id="CHEBI:61977"/>
        <dbReference type="ChEBI" id="CHEBI:456216"/>
        <dbReference type="EC" id="2.7.11.1"/>
    </reaction>
</comment>
<name>A0A1E5RHV2_9ASCO</name>
<organism evidence="10 11">
    <name type="scientific">Hanseniaspora osmophila</name>
    <dbReference type="NCBI Taxonomy" id="56408"/>
    <lineage>
        <taxon>Eukaryota</taxon>
        <taxon>Fungi</taxon>
        <taxon>Dikarya</taxon>
        <taxon>Ascomycota</taxon>
        <taxon>Saccharomycotina</taxon>
        <taxon>Saccharomycetes</taxon>
        <taxon>Saccharomycodales</taxon>
        <taxon>Saccharomycodaceae</taxon>
        <taxon>Hanseniaspora</taxon>
    </lineage>
</organism>
<keyword evidence="4" id="KW-0547">Nucleotide-binding</keyword>
<dbReference type="GO" id="GO:0005524">
    <property type="term" value="F:ATP binding"/>
    <property type="evidence" value="ECO:0007669"/>
    <property type="project" value="UniProtKB-KW"/>
</dbReference>
<evidence type="ECO:0000313" key="10">
    <source>
        <dbReference type="EMBL" id="OEJ86481.1"/>
    </source>
</evidence>
<evidence type="ECO:0000256" key="3">
    <source>
        <dbReference type="ARBA" id="ARBA00022679"/>
    </source>
</evidence>
<feature type="domain" description="Protein kinase" evidence="9">
    <location>
        <begin position="22"/>
        <end position="298"/>
    </location>
</feature>
<evidence type="ECO:0000256" key="5">
    <source>
        <dbReference type="ARBA" id="ARBA00022777"/>
    </source>
</evidence>
<dbReference type="EMBL" id="LPNM01000006">
    <property type="protein sequence ID" value="OEJ86481.1"/>
    <property type="molecule type" value="Genomic_DNA"/>
</dbReference>
<dbReference type="InterPro" id="IPR011009">
    <property type="entry name" value="Kinase-like_dom_sf"/>
</dbReference>
<comment type="similarity">
    <text evidence="1">Belongs to the protein kinase superfamily. STE Ser/Thr protein kinase family. STE20 subfamily.</text>
</comment>
<dbReference type="GO" id="GO:0005737">
    <property type="term" value="C:cytoplasm"/>
    <property type="evidence" value="ECO:0007669"/>
    <property type="project" value="TreeGrafter"/>
</dbReference>
<dbReference type="SMART" id="SM00220">
    <property type="entry name" value="S_TKc"/>
    <property type="match status" value="1"/>
</dbReference>
<dbReference type="Gene3D" id="1.10.510.10">
    <property type="entry name" value="Transferase(Phosphotransferase) domain 1"/>
    <property type="match status" value="1"/>
</dbReference>
<dbReference type="STRING" id="56408.A0A1E5RHV2"/>
<keyword evidence="3" id="KW-0808">Transferase</keyword>
<protein>
    <submittedName>
        <fullName evidence="10">Serine/threonine-protein kinase svkA</fullName>
    </submittedName>
</protein>